<dbReference type="InterPro" id="IPR050085">
    <property type="entry name" value="AGPR"/>
</dbReference>
<gene>
    <name evidence="9" type="ORF">CB5_LOCUS6947</name>
</gene>
<dbReference type="PANTHER" id="PTHR32338:SF10">
    <property type="entry name" value="N-ACETYL-GAMMA-GLUTAMYL-PHOSPHATE REDUCTASE, CHLOROPLASTIC-RELATED"/>
    <property type="match status" value="1"/>
</dbReference>
<dbReference type="GO" id="GO:0006526">
    <property type="term" value="P:L-arginine biosynthetic process"/>
    <property type="evidence" value="ECO:0007669"/>
    <property type="project" value="UniProtKB-UniPathway"/>
</dbReference>
<dbReference type="GO" id="GO:0070401">
    <property type="term" value="F:NADP+ binding"/>
    <property type="evidence" value="ECO:0007669"/>
    <property type="project" value="InterPro"/>
</dbReference>
<feature type="compositionally biased region" description="Gly residues" evidence="7">
    <location>
        <begin position="609"/>
        <end position="624"/>
    </location>
</feature>
<dbReference type="AlphaFoldDB" id="A0A6V7NZB4"/>
<protein>
    <recommendedName>
        <fullName evidence="8">Semialdehyde dehydrogenase NAD-binding domain-containing protein</fullName>
    </recommendedName>
</protein>
<evidence type="ECO:0000256" key="2">
    <source>
        <dbReference type="ARBA" id="ARBA00022571"/>
    </source>
</evidence>
<feature type="compositionally biased region" description="Basic residues" evidence="7">
    <location>
        <begin position="490"/>
        <end position="510"/>
    </location>
</feature>
<organism evidence="9">
    <name type="scientific">Ananas comosus var. bracteatus</name>
    <name type="common">red pineapple</name>
    <dbReference type="NCBI Taxonomy" id="296719"/>
    <lineage>
        <taxon>Eukaryota</taxon>
        <taxon>Viridiplantae</taxon>
        <taxon>Streptophyta</taxon>
        <taxon>Embryophyta</taxon>
        <taxon>Tracheophyta</taxon>
        <taxon>Spermatophyta</taxon>
        <taxon>Magnoliopsida</taxon>
        <taxon>Liliopsida</taxon>
        <taxon>Poales</taxon>
        <taxon>Bromeliaceae</taxon>
        <taxon>Bromelioideae</taxon>
        <taxon>Ananas</taxon>
    </lineage>
</organism>
<accession>A0A6V7NZB4</accession>
<dbReference type="InterPro" id="IPR000706">
    <property type="entry name" value="AGPR_type-1"/>
</dbReference>
<evidence type="ECO:0000256" key="3">
    <source>
        <dbReference type="ARBA" id="ARBA00022605"/>
    </source>
</evidence>
<evidence type="ECO:0000256" key="7">
    <source>
        <dbReference type="SAM" id="MobiDB-lite"/>
    </source>
</evidence>
<feature type="compositionally biased region" description="Basic residues" evidence="7">
    <location>
        <begin position="517"/>
        <end position="533"/>
    </location>
</feature>
<feature type="region of interest" description="Disordered" evidence="7">
    <location>
        <begin position="703"/>
        <end position="748"/>
    </location>
</feature>
<dbReference type="SUPFAM" id="SSF51735">
    <property type="entry name" value="NAD(P)-binding Rossmann-fold domains"/>
    <property type="match status" value="1"/>
</dbReference>
<feature type="compositionally biased region" description="Basic residues" evidence="7">
    <location>
        <begin position="706"/>
        <end position="719"/>
    </location>
</feature>
<dbReference type="EMBL" id="LR862143">
    <property type="protein sequence ID" value="CAD1823736.1"/>
    <property type="molecule type" value="Genomic_DNA"/>
</dbReference>
<dbReference type="Pfam" id="PF01118">
    <property type="entry name" value="Semialdhyde_dh"/>
    <property type="match status" value="1"/>
</dbReference>
<dbReference type="InterPro" id="IPR023013">
    <property type="entry name" value="AGPR_AS"/>
</dbReference>
<dbReference type="SUPFAM" id="SSF55347">
    <property type="entry name" value="Glyceraldehyde-3-phosphate dehydrogenase-like, C-terminal domain"/>
    <property type="match status" value="1"/>
</dbReference>
<evidence type="ECO:0000259" key="8">
    <source>
        <dbReference type="SMART" id="SM00859"/>
    </source>
</evidence>
<dbReference type="PROSITE" id="PS01224">
    <property type="entry name" value="ARGC"/>
    <property type="match status" value="1"/>
</dbReference>
<feature type="region of interest" description="Disordered" evidence="7">
    <location>
        <begin position="602"/>
        <end position="624"/>
    </location>
</feature>
<evidence type="ECO:0000313" key="9">
    <source>
        <dbReference type="EMBL" id="CAD1823736.1"/>
    </source>
</evidence>
<dbReference type="HAMAP" id="MF_00150">
    <property type="entry name" value="ArgC_type1"/>
    <property type="match status" value="1"/>
</dbReference>
<feature type="region of interest" description="Disordered" evidence="7">
    <location>
        <begin position="477"/>
        <end position="584"/>
    </location>
</feature>
<keyword evidence="3" id="KW-0028">Amino-acid biosynthesis</keyword>
<dbReference type="InterPro" id="IPR058924">
    <property type="entry name" value="AGPR_dimerisation_dom"/>
</dbReference>
<dbReference type="SMART" id="SM00859">
    <property type="entry name" value="Semialdhyde_dh"/>
    <property type="match status" value="1"/>
</dbReference>
<feature type="compositionally biased region" description="Low complexity" evidence="7">
    <location>
        <begin position="720"/>
        <end position="730"/>
    </location>
</feature>
<dbReference type="InterPro" id="IPR000534">
    <property type="entry name" value="Semialdehyde_DH_NAD-bd"/>
</dbReference>
<keyword evidence="4" id="KW-0521">NADP</keyword>
<feature type="domain" description="Semialdehyde dehydrogenase NAD-binding" evidence="8">
    <location>
        <begin position="62"/>
        <end position="199"/>
    </location>
</feature>
<feature type="active site" evidence="6">
    <location>
        <position position="207"/>
    </location>
</feature>
<keyword evidence="2" id="KW-0055">Arginine biosynthesis</keyword>
<dbReference type="CDD" id="cd23934">
    <property type="entry name" value="AGPR_1_C"/>
    <property type="match status" value="1"/>
</dbReference>
<evidence type="ECO:0000256" key="5">
    <source>
        <dbReference type="ARBA" id="ARBA00023002"/>
    </source>
</evidence>
<dbReference type="PANTHER" id="PTHR32338">
    <property type="entry name" value="N-ACETYL-GAMMA-GLUTAMYL-PHOSPHATE REDUCTASE, CHLOROPLASTIC-RELATED-RELATED"/>
    <property type="match status" value="1"/>
</dbReference>
<evidence type="ECO:0000256" key="6">
    <source>
        <dbReference type="PROSITE-ProRule" id="PRU10010"/>
    </source>
</evidence>
<dbReference type="InterPro" id="IPR036291">
    <property type="entry name" value="NAD(P)-bd_dom_sf"/>
</dbReference>
<keyword evidence="5" id="KW-0560">Oxidoreductase</keyword>
<dbReference type="Pfam" id="PF22698">
    <property type="entry name" value="Semialdhyde_dhC_1"/>
    <property type="match status" value="1"/>
</dbReference>
<dbReference type="CDD" id="cd17895">
    <property type="entry name" value="AGPR_1_N"/>
    <property type="match status" value="1"/>
</dbReference>
<dbReference type="Gene3D" id="3.40.50.720">
    <property type="entry name" value="NAD(P)-binding Rossmann-like Domain"/>
    <property type="match status" value="1"/>
</dbReference>
<dbReference type="Gene3D" id="3.30.360.10">
    <property type="entry name" value="Dihydrodipicolinate Reductase, domain 2"/>
    <property type="match status" value="1"/>
</dbReference>
<dbReference type="UniPathway" id="UPA00068">
    <property type="reaction ID" value="UER00108"/>
</dbReference>
<dbReference type="GO" id="GO:0003942">
    <property type="term" value="F:N-acetyl-gamma-glutamyl-phosphate reductase activity"/>
    <property type="evidence" value="ECO:0007669"/>
    <property type="project" value="InterPro"/>
</dbReference>
<evidence type="ECO:0000256" key="1">
    <source>
        <dbReference type="ARBA" id="ARBA00004862"/>
    </source>
</evidence>
<dbReference type="NCBIfam" id="TIGR01850">
    <property type="entry name" value="argC"/>
    <property type="match status" value="1"/>
</dbReference>
<feature type="region of interest" description="Disordered" evidence="7">
    <location>
        <begin position="434"/>
        <end position="454"/>
    </location>
</feature>
<dbReference type="GO" id="GO:0051287">
    <property type="term" value="F:NAD binding"/>
    <property type="evidence" value="ECO:0007669"/>
    <property type="project" value="InterPro"/>
</dbReference>
<sequence>MSSAMLRSASIDLVLPHKNETLRSKPQQCNGSLLRARASVASSPQSLRSMKEMIDVSEKSVRIGVLGASGYTGAEIVRLLANHPHFGITMMTADRKAGQSIGSVFPHLMAQDLPAMVAIKDADFSDVDAVFCCLPHGTTQEIIKSLPKQLKIVDLSADFRLRNIDEYEEWYGLPHKAPELQKEAVYGLTEVSRDQIRNARLVANPGCYPTSIQLPLVPLIKAGLIELRNIIIDAKSGVSGAGRGAKEANLYTEISEGLHSYGITKHRHVPEIEQGLFDASHSKSRGMQSTIYVEMAPGVTIDDLYQKLVSTYEDEEFVRLLEKGAIPHTRHVRGSNYCFMNVFQDRIPAERLLSPLWVGIGSGSGSGSKIGVSGSGVGGEDHPYCDSVHADNALHVLWTHCLHHHHYYYCFYYYYYYSQLLCLRHLSFANVEPESAPAAGEGPPAPAHPHPKHLKTPPRALFSCGIFGNCARSVLSPTAPPSTSAADHSLRRRRRALRLRRVRLRSRRRSPPPSGRTLRRRRPRPRPLLRRASRSGASPPPPPPAAAEAAAAAAAAGAVLPEGGGGEEEKRSAATMGRGRGGEAAAAEAFREAEREFAAGRGGRRCGRWSGGGEGAGGGAGVPEGGGGGGGGALLEAGTARAAAKALLALLLAEGNRRAAVEAGAAAAAVEAVAAAGAAGATAERALAALELLCTVGEGRRPCGPTRRRRGRWRGRRRGWPAGAGSAPSRCWRRSTPAAGRRKGGPAGEVARAVVAAMQGECSARGRRKGAQLLRALQDSGRLDLAWDGIGGGC</sequence>
<comment type="pathway">
    <text evidence="1">Amino-acid biosynthesis; L-arginine biosynthesis; N(2)-acetyl-L-ornithine from L-glutamate: step 3/4.</text>
</comment>
<feature type="compositionally biased region" description="Low complexity" evidence="7">
    <location>
        <begin position="546"/>
        <end position="561"/>
    </location>
</feature>
<evidence type="ECO:0000256" key="4">
    <source>
        <dbReference type="ARBA" id="ARBA00022857"/>
    </source>
</evidence>
<reference evidence="9" key="1">
    <citation type="submission" date="2020-07" db="EMBL/GenBank/DDBJ databases">
        <authorList>
            <person name="Lin J."/>
        </authorList>
    </citation>
    <scope>NUCLEOTIDE SEQUENCE</scope>
</reference>
<name>A0A6V7NZB4_ANACO</name>
<proteinExistence type="inferred from homology"/>